<dbReference type="RefSeq" id="WP_354510145.1">
    <property type="nucleotide sequence ID" value="NZ_JBEPMO010000017.1"/>
</dbReference>
<reference evidence="1 2" key="1">
    <citation type="submission" date="2024-06" db="EMBL/GenBank/DDBJ databases">
        <title>Genomic Encyclopedia of Type Strains, Phase IV (KMG-IV): sequencing the most valuable type-strain genomes for metagenomic binning, comparative biology and taxonomic classification.</title>
        <authorList>
            <person name="Goeker M."/>
        </authorList>
    </citation>
    <scope>NUCLEOTIDE SEQUENCE [LARGE SCALE GENOMIC DNA]</scope>
    <source>
        <strain evidence="1 2">DSM 29388</strain>
    </source>
</reference>
<organism evidence="1 2">
    <name type="scientific">Moheibacter stercoris</name>
    <dbReference type="NCBI Taxonomy" id="1628251"/>
    <lineage>
        <taxon>Bacteria</taxon>
        <taxon>Pseudomonadati</taxon>
        <taxon>Bacteroidota</taxon>
        <taxon>Flavobacteriia</taxon>
        <taxon>Flavobacteriales</taxon>
        <taxon>Weeksellaceae</taxon>
        <taxon>Moheibacter</taxon>
    </lineage>
</organism>
<dbReference type="Pfam" id="PF13692">
    <property type="entry name" value="Glyco_trans_1_4"/>
    <property type="match status" value="1"/>
</dbReference>
<protein>
    <submittedName>
        <fullName evidence="1">Glycosyltransferase involved in cell wall biosynthesis</fullName>
    </submittedName>
</protein>
<comment type="caution">
    <text evidence="1">The sequence shown here is derived from an EMBL/GenBank/DDBJ whole genome shotgun (WGS) entry which is preliminary data.</text>
</comment>
<accession>A0ABV2LVV0</accession>
<dbReference type="SUPFAM" id="SSF53756">
    <property type="entry name" value="UDP-Glycosyltransferase/glycogen phosphorylase"/>
    <property type="match status" value="1"/>
</dbReference>
<evidence type="ECO:0000313" key="2">
    <source>
        <dbReference type="Proteomes" id="UP001549146"/>
    </source>
</evidence>
<name>A0ABV2LVV0_9FLAO</name>
<proteinExistence type="predicted"/>
<sequence>MKQNKVLFIGLVWPEPTSSAAGKRIIQLVEFFLNRGDQVIFSSAAAKSESSFDFSTLRGGTTSLSLRKTDSLSLGGGTSFTSLRGGTTKQSQNLVTEFPIELNSSSFNDFIQELQPDIVVYDRFVSEEQFGWRVREVCPNALQILDTEDLHFLRAAREKAFKKSEEVDLYNETTYREIASLLRCDLNWMISEAEIDLLTNQFNLSKTLFQYIPFLEEEISTANFISYQDRKDFIFIGNFLHEPNWQTVLKLKKEIWPRIRKELPIAKLHIYGAYPTQKVWDLHNEKEGFLVHGKAENAKEVIAQARILLAPLPFGAGQKGKFIDAMQVGTPIATNSIGAEGMFDQEIPGIKSDDLEEFVQKTIELYSDEILWTKSQELGVKIHNEKFQKETFYSNMEEQIQFLQANLEKHRQQNILGKTLQQTNHNALKYMSLWIEEKNKK</sequence>
<evidence type="ECO:0000313" key="1">
    <source>
        <dbReference type="EMBL" id="MET3732687.1"/>
    </source>
</evidence>
<dbReference type="EMBL" id="JBEPMO010000017">
    <property type="protein sequence ID" value="MET3732687.1"/>
    <property type="molecule type" value="Genomic_DNA"/>
</dbReference>
<keyword evidence="2" id="KW-1185">Reference proteome</keyword>
<dbReference type="Gene3D" id="3.40.50.2000">
    <property type="entry name" value="Glycogen Phosphorylase B"/>
    <property type="match status" value="1"/>
</dbReference>
<dbReference type="Proteomes" id="UP001549146">
    <property type="component" value="Unassembled WGS sequence"/>
</dbReference>
<gene>
    <name evidence="1" type="ORF">ABID46_002277</name>
</gene>